<proteinExistence type="predicted"/>
<dbReference type="GO" id="GO:0016758">
    <property type="term" value="F:hexosyltransferase activity"/>
    <property type="evidence" value="ECO:0007669"/>
    <property type="project" value="InterPro"/>
</dbReference>
<accession>M0QJ87</accession>
<dbReference type="PANTHER" id="PTHR21015">
    <property type="entry name" value="UDP-N-ACETYLGLUCOSAMINE--N-ACETYLMURAMYL-(PENTAPEPTIDE) PYROPHOSPHORYL-UNDECAPRENOL N-ACETYLGLUCOSAMINE TRANSFERASE 1"/>
    <property type="match status" value="1"/>
</dbReference>
<keyword evidence="1" id="KW-0808">Transferase</keyword>
<evidence type="ECO:0000313" key="4">
    <source>
        <dbReference type="Proteomes" id="UP000011666"/>
    </source>
</evidence>
<keyword evidence="4" id="KW-1185">Reference proteome</keyword>
<dbReference type="InterPro" id="IPR007235">
    <property type="entry name" value="Glyco_trans_28_C"/>
</dbReference>
<protein>
    <recommendedName>
        <fullName evidence="2">Glycosyl transferase family 28 C-terminal domain-containing protein</fullName>
    </recommendedName>
</protein>
<dbReference type="Pfam" id="PF04101">
    <property type="entry name" value="Glyco_tran_28_C"/>
    <property type="match status" value="1"/>
</dbReference>
<dbReference type="OrthoDB" id="555447at2"/>
<gene>
    <name evidence="3" type="ORF">GS4_08_00710</name>
</gene>
<evidence type="ECO:0000256" key="1">
    <source>
        <dbReference type="ARBA" id="ARBA00022679"/>
    </source>
</evidence>
<organism evidence="3 4">
    <name type="scientific">Gordonia soli NBRC 108243</name>
    <dbReference type="NCBI Taxonomy" id="1223545"/>
    <lineage>
        <taxon>Bacteria</taxon>
        <taxon>Bacillati</taxon>
        <taxon>Actinomycetota</taxon>
        <taxon>Actinomycetes</taxon>
        <taxon>Mycobacteriales</taxon>
        <taxon>Gordoniaceae</taxon>
        <taxon>Gordonia</taxon>
    </lineage>
</organism>
<dbReference type="SUPFAM" id="SSF53756">
    <property type="entry name" value="UDP-Glycosyltransferase/glycogen phosphorylase"/>
    <property type="match status" value="1"/>
</dbReference>
<comment type="caution">
    <text evidence="3">The sequence shown here is derived from an EMBL/GenBank/DDBJ whole genome shotgun (WGS) entry which is preliminary data.</text>
</comment>
<dbReference type="eggNOG" id="COG0707">
    <property type="taxonomic scope" value="Bacteria"/>
</dbReference>
<dbReference type="Gene3D" id="3.40.50.2000">
    <property type="entry name" value="Glycogen Phosphorylase B"/>
    <property type="match status" value="2"/>
</dbReference>
<dbReference type="RefSeq" id="WP_007618732.1">
    <property type="nucleotide sequence ID" value="NZ_BANX01000008.1"/>
</dbReference>
<name>M0QJ87_9ACTN</name>
<dbReference type="PANTHER" id="PTHR21015:SF22">
    <property type="entry name" value="GLYCOSYLTRANSFERASE"/>
    <property type="match status" value="1"/>
</dbReference>
<dbReference type="Proteomes" id="UP000011666">
    <property type="component" value="Unassembled WGS sequence"/>
</dbReference>
<evidence type="ECO:0000313" key="3">
    <source>
        <dbReference type="EMBL" id="GAC67487.1"/>
    </source>
</evidence>
<feature type="domain" description="Glycosyl transferase family 28 C-terminal" evidence="2">
    <location>
        <begin position="179"/>
        <end position="289"/>
    </location>
</feature>
<dbReference type="AlphaFoldDB" id="M0QJ87"/>
<sequence>MGEECAASPRRTLLVASTGGHLSELIRLADHLPLIGEPLWVTFDSPQSRVELAGRDVEYVAEVTPRDLGGVLGNLAPARSILARHRVAEVISTGSAIALSFFPVARAAGIPCTYIESAARSQGPSMSGRLLRWVPGTRLFTQYPSWVDRRWQLAPASVFDPYVRSSSTSTVGEPRSAFVALGTMHHRFDRLVSAVRAAIPDDWEITWQTGPNDYPDLRGRVHRLVGPDEFAAACADHDVVIAHAGVGTALAALDAGTSPILVARRQDLDEHVDDHQELIAAELAARGLAFHVGSEDLDADLARRAARVQIETVRGRRPQATSNR</sequence>
<reference evidence="3 4" key="1">
    <citation type="submission" date="2013-01" db="EMBL/GenBank/DDBJ databases">
        <title>Whole genome shotgun sequence of Gordonia soli NBRC 108243.</title>
        <authorList>
            <person name="Isaki-Nakamura S."/>
            <person name="Hosoyama A."/>
            <person name="Tsuchikane K."/>
            <person name="Ando Y."/>
            <person name="Baba S."/>
            <person name="Ohji S."/>
            <person name="Hamada M."/>
            <person name="Tamura T."/>
            <person name="Yamazoe A."/>
            <person name="Yamazaki S."/>
            <person name="Fujita N."/>
        </authorList>
    </citation>
    <scope>NUCLEOTIDE SEQUENCE [LARGE SCALE GENOMIC DNA]</scope>
    <source>
        <strain evidence="3 4">NBRC 108243</strain>
    </source>
</reference>
<dbReference type="EMBL" id="BANX01000008">
    <property type="protein sequence ID" value="GAC67487.1"/>
    <property type="molecule type" value="Genomic_DNA"/>
</dbReference>
<evidence type="ECO:0000259" key="2">
    <source>
        <dbReference type="Pfam" id="PF04101"/>
    </source>
</evidence>
<dbReference type="STRING" id="1223545.GS4_08_00710"/>